<keyword evidence="12" id="KW-1185">Reference proteome</keyword>
<evidence type="ECO:0000256" key="7">
    <source>
        <dbReference type="ARBA" id="ARBA00022989"/>
    </source>
</evidence>
<dbReference type="InterPro" id="IPR010065">
    <property type="entry name" value="AA_ABC_transptr_permease_3TM"/>
</dbReference>
<evidence type="ECO:0000256" key="4">
    <source>
        <dbReference type="ARBA" id="ARBA00022475"/>
    </source>
</evidence>
<dbReference type="EMBL" id="AXCV01000500">
    <property type="protein sequence ID" value="KGO23572.1"/>
    <property type="molecule type" value="Genomic_DNA"/>
</dbReference>
<dbReference type="PANTHER" id="PTHR30614">
    <property type="entry name" value="MEMBRANE COMPONENT OF AMINO ACID ABC TRANSPORTER"/>
    <property type="match status" value="1"/>
</dbReference>
<comment type="similarity">
    <text evidence="2">Belongs to the binding-protein-dependent transport system permease family. HisMQ subfamily.</text>
</comment>
<feature type="domain" description="ABC transmembrane type-1" evidence="10">
    <location>
        <begin position="13"/>
        <end position="197"/>
    </location>
</feature>
<evidence type="ECO:0000256" key="3">
    <source>
        <dbReference type="ARBA" id="ARBA00022448"/>
    </source>
</evidence>
<evidence type="ECO:0000259" key="10">
    <source>
        <dbReference type="PROSITE" id="PS50928"/>
    </source>
</evidence>
<dbReference type="InterPro" id="IPR035906">
    <property type="entry name" value="MetI-like_sf"/>
</dbReference>
<evidence type="ECO:0000256" key="8">
    <source>
        <dbReference type="ARBA" id="ARBA00023136"/>
    </source>
</evidence>
<evidence type="ECO:0000256" key="5">
    <source>
        <dbReference type="ARBA" id="ARBA00022692"/>
    </source>
</evidence>
<name>A0ABR4XPM6_9LACO</name>
<evidence type="ECO:0000256" key="2">
    <source>
        <dbReference type="ARBA" id="ARBA00010072"/>
    </source>
</evidence>
<sequence>MFWRFRDELLSGLGVTLLISLSAVVIGSILGLLVALMHMSHSKIVKAIAATYVEVLRGTPMIVQLMFVFFSIPIILQSILSAIGIRTEVDIPTIVAGIIAVSINSSAYVSEAIRGGFQSVDKGQTEAARSLGLSGKMTMRFVIIPQALKNIWPALGNEFVALIKESSIVLIIGAPDIMYQINNIRATTFDGVTPLII</sequence>
<evidence type="ECO:0000256" key="6">
    <source>
        <dbReference type="ARBA" id="ARBA00022970"/>
    </source>
</evidence>
<comment type="caution">
    <text evidence="11">The sequence shown here is derived from an EMBL/GenBank/DDBJ whole genome shotgun (WGS) entry which is preliminary data.</text>
</comment>
<feature type="transmembrane region" description="Helical" evidence="9">
    <location>
        <begin position="65"/>
        <end position="85"/>
    </location>
</feature>
<dbReference type="Proteomes" id="UP000030023">
    <property type="component" value="Unassembled WGS sequence"/>
</dbReference>
<evidence type="ECO:0000256" key="1">
    <source>
        <dbReference type="ARBA" id="ARBA00004651"/>
    </source>
</evidence>
<dbReference type="InterPro" id="IPR000515">
    <property type="entry name" value="MetI-like"/>
</dbReference>
<proteinExistence type="inferred from homology"/>
<dbReference type="PANTHER" id="PTHR30614:SF20">
    <property type="entry name" value="GLUTAMINE TRANSPORT SYSTEM PERMEASE PROTEIN GLNP"/>
    <property type="match status" value="1"/>
</dbReference>
<dbReference type="CDD" id="cd06261">
    <property type="entry name" value="TM_PBP2"/>
    <property type="match status" value="1"/>
</dbReference>
<evidence type="ECO:0000256" key="9">
    <source>
        <dbReference type="RuleBase" id="RU363032"/>
    </source>
</evidence>
<organism evidence="11 12">
    <name type="scientific">Oenococcus alcoholitolerans</name>
    <dbReference type="NCBI Taxonomy" id="931074"/>
    <lineage>
        <taxon>Bacteria</taxon>
        <taxon>Bacillati</taxon>
        <taxon>Bacillota</taxon>
        <taxon>Bacilli</taxon>
        <taxon>Lactobacillales</taxon>
        <taxon>Lactobacillaceae</taxon>
        <taxon>Oenococcus</taxon>
    </lineage>
</organism>
<comment type="subcellular location">
    <subcellularLocation>
        <location evidence="1 9">Cell membrane</location>
        <topology evidence="1 9">Multi-pass membrane protein</topology>
    </subcellularLocation>
</comment>
<keyword evidence="6" id="KW-0029">Amino-acid transport</keyword>
<keyword evidence="7 9" id="KW-1133">Transmembrane helix</keyword>
<dbReference type="NCBIfam" id="TIGR01726">
    <property type="entry name" value="HEQRo_perm_3TM"/>
    <property type="match status" value="1"/>
</dbReference>
<feature type="transmembrane region" description="Helical" evidence="9">
    <location>
        <begin position="12"/>
        <end position="36"/>
    </location>
</feature>
<keyword evidence="5 9" id="KW-0812">Transmembrane</keyword>
<dbReference type="SUPFAM" id="SSF161098">
    <property type="entry name" value="MetI-like"/>
    <property type="match status" value="1"/>
</dbReference>
<dbReference type="InterPro" id="IPR043429">
    <property type="entry name" value="ArtM/GltK/GlnP/TcyL/YhdX-like"/>
</dbReference>
<keyword evidence="4" id="KW-1003">Cell membrane</keyword>
<evidence type="ECO:0000313" key="12">
    <source>
        <dbReference type="Proteomes" id="UP000030023"/>
    </source>
</evidence>
<dbReference type="PROSITE" id="PS50928">
    <property type="entry name" value="ABC_TM1"/>
    <property type="match status" value="1"/>
</dbReference>
<gene>
    <name evidence="11" type="ORF">Q757_08725</name>
</gene>
<evidence type="ECO:0000313" key="11">
    <source>
        <dbReference type="EMBL" id="KGO23572.1"/>
    </source>
</evidence>
<reference evidence="11 12" key="1">
    <citation type="journal article" date="2014" name="Antonie Van Leeuwenhoek">
        <title>Oenococcus alcoholitolerans sp. nov., a lactic acid bacteria isolated from cachaca and ethanol fermentation processes.</title>
        <authorList>
            <person name="Badotti F."/>
            <person name="Moreira A.P."/>
            <person name="Tonon L.A."/>
            <person name="de Lucena B.T."/>
            <person name="Gomes Fde C."/>
            <person name="Kruger R."/>
            <person name="Thompson C.C."/>
            <person name="de Morais M.A.Jr."/>
            <person name="Rosa C.A."/>
            <person name="Thompson F.L."/>
        </authorList>
    </citation>
    <scope>NUCLEOTIDE SEQUENCE [LARGE SCALE GENOMIC DNA]</scope>
    <source>
        <strain evidence="11 12">UFRJ-M7.2.18</strain>
    </source>
</reference>
<protein>
    <submittedName>
        <fullName evidence="11">Amino acid ABC transporter permease</fullName>
    </submittedName>
</protein>
<dbReference type="Gene3D" id="1.10.3720.10">
    <property type="entry name" value="MetI-like"/>
    <property type="match status" value="1"/>
</dbReference>
<feature type="non-terminal residue" evidence="11">
    <location>
        <position position="197"/>
    </location>
</feature>
<keyword evidence="3 9" id="KW-0813">Transport</keyword>
<accession>A0ABR4XPM6</accession>
<keyword evidence="8 9" id="KW-0472">Membrane</keyword>
<dbReference type="Pfam" id="PF00528">
    <property type="entry name" value="BPD_transp_1"/>
    <property type="match status" value="1"/>
</dbReference>